<feature type="compositionally biased region" description="Polar residues" evidence="5">
    <location>
        <begin position="116"/>
        <end position="127"/>
    </location>
</feature>
<dbReference type="InterPro" id="IPR004162">
    <property type="entry name" value="SINA-like_animal"/>
</dbReference>
<feature type="compositionally biased region" description="Basic residues" evidence="5">
    <location>
        <begin position="167"/>
        <end position="179"/>
    </location>
</feature>
<dbReference type="PANTHER" id="PTHR45877">
    <property type="entry name" value="E3 UBIQUITIN-PROTEIN LIGASE SIAH2"/>
    <property type="match status" value="1"/>
</dbReference>
<feature type="non-terminal residue" evidence="7">
    <location>
        <position position="1"/>
    </location>
</feature>
<dbReference type="SUPFAM" id="SSF49599">
    <property type="entry name" value="TRAF domain-like"/>
    <property type="match status" value="1"/>
</dbReference>
<dbReference type="InterPro" id="IPR013083">
    <property type="entry name" value="Znf_RING/FYVE/PHD"/>
</dbReference>
<protein>
    <recommendedName>
        <fullName evidence="6">SIAH-type domain-containing protein</fullName>
    </recommendedName>
</protein>
<keyword evidence="8" id="KW-1185">Reference proteome</keyword>
<dbReference type="InterPro" id="IPR013010">
    <property type="entry name" value="Znf_SIAH"/>
</dbReference>
<reference evidence="7" key="1">
    <citation type="submission" date="2022-03" db="EMBL/GenBank/DDBJ databases">
        <authorList>
            <person name="Martin H S."/>
        </authorList>
    </citation>
    <scope>NUCLEOTIDE SEQUENCE</scope>
</reference>
<evidence type="ECO:0000256" key="1">
    <source>
        <dbReference type="ARBA" id="ARBA00022723"/>
    </source>
</evidence>
<feature type="region of interest" description="Disordered" evidence="5">
    <location>
        <begin position="116"/>
        <end position="182"/>
    </location>
</feature>
<dbReference type="PROSITE" id="PS51081">
    <property type="entry name" value="ZF_SIAH"/>
    <property type="match status" value="1"/>
</dbReference>
<dbReference type="PANTHER" id="PTHR45877:SF2">
    <property type="entry name" value="E3 UBIQUITIN-PROTEIN LIGASE SINA-RELATED"/>
    <property type="match status" value="1"/>
</dbReference>
<evidence type="ECO:0000256" key="5">
    <source>
        <dbReference type="SAM" id="MobiDB-lite"/>
    </source>
</evidence>
<keyword evidence="2 4" id="KW-0863">Zinc-finger</keyword>
<evidence type="ECO:0000256" key="2">
    <source>
        <dbReference type="ARBA" id="ARBA00022771"/>
    </source>
</evidence>
<dbReference type="Pfam" id="PF21361">
    <property type="entry name" value="Sina_ZnF"/>
    <property type="match status" value="1"/>
</dbReference>
<dbReference type="Proteomes" id="UP000837857">
    <property type="component" value="Chromosome 20"/>
</dbReference>
<keyword evidence="1" id="KW-0479">Metal-binding</keyword>
<feature type="domain" description="SIAH-type" evidence="6">
    <location>
        <begin position="281"/>
        <end position="343"/>
    </location>
</feature>
<gene>
    <name evidence="7" type="ORF">IPOD504_LOCUS8111</name>
</gene>
<keyword evidence="3" id="KW-0862">Zinc</keyword>
<organism evidence="7 8">
    <name type="scientific">Iphiclides podalirius</name>
    <name type="common">scarce swallowtail</name>
    <dbReference type="NCBI Taxonomy" id="110791"/>
    <lineage>
        <taxon>Eukaryota</taxon>
        <taxon>Metazoa</taxon>
        <taxon>Ecdysozoa</taxon>
        <taxon>Arthropoda</taxon>
        <taxon>Hexapoda</taxon>
        <taxon>Insecta</taxon>
        <taxon>Pterygota</taxon>
        <taxon>Neoptera</taxon>
        <taxon>Endopterygota</taxon>
        <taxon>Lepidoptera</taxon>
        <taxon>Glossata</taxon>
        <taxon>Ditrysia</taxon>
        <taxon>Papilionoidea</taxon>
        <taxon>Papilionidae</taxon>
        <taxon>Papilioninae</taxon>
        <taxon>Iphiclides</taxon>
    </lineage>
</organism>
<name>A0ABN8IAI6_9NEOP</name>
<evidence type="ECO:0000256" key="4">
    <source>
        <dbReference type="PROSITE-ProRule" id="PRU00455"/>
    </source>
</evidence>
<sequence>MGNEQSIEKECRKRQAHVEEVLERQRKLYEEKCKILLQQAHSAQQTRVAIAEEVSADNSSNQRLNTLYPNLHPSPAPQPCSSTTNVRNSPSSFAANNNCIPNNVVSTSAINPNLQSASGLTTRFTPSPSAPPEHSGYIQRERTKEGEELTPSPSAPPEPFGPNKQKDRTKKGKRPRPNKNNKLSVGREFDCVTCGRKLGLNIYQCGNGHSSCRECKMARRVCGAPNCGGAITDMRNRAVEALVADVMLANRTSALSIGNSEAEVATGATGANETPSIFDRECKLECPNKYDGCQLSLSSKEINKHLSECPFSELACPLASIFGRCSWRGKINQLVSHFIDVHPEHRQANVDTELKILDVKYNNRIVYLVAIGNFNFLAGGRSKSQNKAKTAYNVIHMDLNRWSPPCSL</sequence>
<evidence type="ECO:0000313" key="7">
    <source>
        <dbReference type="EMBL" id="CAH2052182.1"/>
    </source>
</evidence>
<dbReference type="Gene3D" id="3.30.40.10">
    <property type="entry name" value="Zinc/RING finger domain, C3HC4 (zinc finger)"/>
    <property type="match status" value="1"/>
</dbReference>
<evidence type="ECO:0000259" key="6">
    <source>
        <dbReference type="PROSITE" id="PS51081"/>
    </source>
</evidence>
<evidence type="ECO:0000313" key="8">
    <source>
        <dbReference type="Proteomes" id="UP000837857"/>
    </source>
</evidence>
<proteinExistence type="predicted"/>
<evidence type="ECO:0000256" key="3">
    <source>
        <dbReference type="ARBA" id="ARBA00022833"/>
    </source>
</evidence>
<feature type="compositionally biased region" description="Polar residues" evidence="5">
    <location>
        <begin position="79"/>
        <end position="89"/>
    </location>
</feature>
<accession>A0ABN8IAI6</accession>
<dbReference type="EMBL" id="OW152832">
    <property type="protein sequence ID" value="CAH2052182.1"/>
    <property type="molecule type" value="Genomic_DNA"/>
</dbReference>
<feature type="region of interest" description="Disordered" evidence="5">
    <location>
        <begin position="69"/>
        <end position="89"/>
    </location>
</feature>